<feature type="transmembrane region" description="Helical" evidence="1">
    <location>
        <begin position="6"/>
        <end position="23"/>
    </location>
</feature>
<dbReference type="Proteomes" id="UP000643701">
    <property type="component" value="Unassembled WGS sequence"/>
</dbReference>
<dbReference type="PANTHER" id="PTHR34543:SF1">
    <property type="entry name" value="PROTEIN ABA DEFICIENT 4, CHLOROPLASTIC"/>
    <property type="match status" value="1"/>
</dbReference>
<accession>A0A967AF01</accession>
<feature type="transmembrane region" description="Helical" evidence="1">
    <location>
        <begin position="69"/>
        <end position="94"/>
    </location>
</feature>
<proteinExistence type="predicted"/>
<dbReference type="EMBL" id="JAANAS010000072">
    <property type="protein sequence ID" value="NGZ90520.1"/>
    <property type="molecule type" value="Genomic_DNA"/>
</dbReference>
<evidence type="ECO:0000313" key="3">
    <source>
        <dbReference type="Proteomes" id="UP000643701"/>
    </source>
</evidence>
<dbReference type="AlphaFoldDB" id="A0A967AF01"/>
<dbReference type="Pfam" id="PF14108">
    <property type="entry name" value="ABA4-like"/>
    <property type="match status" value="1"/>
</dbReference>
<sequence>MVLVFQIVNTLVLPAWLVLIFFPKKAWRNTAIYAFAILMALVYAFYVGSGFGDFDFEAFSTLEGVKAMFTTNVAVLTGWVHYLVFDLLVGNWIVNNAQKHKINHYLIIPCLLFCFMLGPVGFLLYSIIKLVKNQSLRE</sequence>
<evidence type="ECO:0000256" key="1">
    <source>
        <dbReference type="SAM" id="Phobius"/>
    </source>
</evidence>
<reference evidence="2" key="1">
    <citation type="submission" date="2020-03" db="EMBL/GenBank/DDBJ databases">
        <title>Psychroflexus Maritimus sp. nov., isolate from marine sediment.</title>
        <authorList>
            <person name="Zhong Y.-L."/>
        </authorList>
    </citation>
    <scope>NUCLEOTIDE SEQUENCE</scope>
    <source>
        <strain evidence="2">C1</strain>
    </source>
</reference>
<dbReference type="InterPro" id="IPR025461">
    <property type="entry name" value="ABA4-like"/>
</dbReference>
<keyword evidence="3" id="KW-1185">Reference proteome</keyword>
<gene>
    <name evidence="2" type="ORF">G7034_09665</name>
</gene>
<evidence type="ECO:0000313" key="2">
    <source>
        <dbReference type="EMBL" id="NGZ90520.1"/>
    </source>
</evidence>
<dbReference type="PANTHER" id="PTHR34543">
    <property type="entry name" value="PROTEIN ABA DEFICIENT 4, CHLOROPLASTIC"/>
    <property type="match status" value="1"/>
</dbReference>
<feature type="transmembrane region" description="Helical" evidence="1">
    <location>
        <begin position="106"/>
        <end position="128"/>
    </location>
</feature>
<organism evidence="2 3">
    <name type="scientific">Psychroflexus maritimus</name>
    <dbReference type="NCBI Taxonomy" id="2714865"/>
    <lineage>
        <taxon>Bacteria</taxon>
        <taxon>Pseudomonadati</taxon>
        <taxon>Bacteroidota</taxon>
        <taxon>Flavobacteriia</taxon>
        <taxon>Flavobacteriales</taxon>
        <taxon>Flavobacteriaceae</taxon>
        <taxon>Psychroflexus</taxon>
    </lineage>
</organism>
<comment type="caution">
    <text evidence="2">The sequence shown here is derived from an EMBL/GenBank/DDBJ whole genome shotgun (WGS) entry which is preliminary data.</text>
</comment>
<keyword evidence="1" id="KW-0812">Transmembrane</keyword>
<protein>
    <submittedName>
        <fullName evidence="2">DUF4281 domain-containing protein</fullName>
    </submittedName>
</protein>
<name>A0A967AF01_9FLAO</name>
<feature type="transmembrane region" description="Helical" evidence="1">
    <location>
        <begin position="30"/>
        <end position="49"/>
    </location>
</feature>
<keyword evidence="1" id="KW-0472">Membrane</keyword>
<keyword evidence="1" id="KW-1133">Transmembrane helix</keyword>
<dbReference type="RefSeq" id="WP_166400781.1">
    <property type="nucleotide sequence ID" value="NZ_JAANAS010000072.1"/>
</dbReference>